<protein>
    <submittedName>
        <fullName evidence="1">Uncharacterized protein</fullName>
    </submittedName>
</protein>
<name>A0ABP7MFK6_9GAMM</name>
<dbReference type="RefSeq" id="WP_344797515.1">
    <property type="nucleotide sequence ID" value="NZ_BAABBN010000004.1"/>
</dbReference>
<proteinExistence type="predicted"/>
<evidence type="ECO:0000313" key="2">
    <source>
        <dbReference type="Proteomes" id="UP001501565"/>
    </source>
</evidence>
<reference evidence="2" key="1">
    <citation type="journal article" date="2019" name="Int. J. Syst. Evol. Microbiol.">
        <title>The Global Catalogue of Microorganisms (GCM) 10K type strain sequencing project: providing services to taxonomists for standard genome sequencing and annotation.</title>
        <authorList>
            <consortium name="The Broad Institute Genomics Platform"/>
            <consortium name="The Broad Institute Genome Sequencing Center for Infectious Disease"/>
            <person name="Wu L."/>
            <person name="Ma J."/>
        </authorList>
    </citation>
    <scope>NUCLEOTIDE SEQUENCE [LARGE SCALE GENOMIC DNA]</scope>
    <source>
        <strain evidence="2">JCM 17551</strain>
    </source>
</reference>
<comment type="caution">
    <text evidence="1">The sequence shown here is derived from an EMBL/GenBank/DDBJ whole genome shotgun (WGS) entry which is preliminary data.</text>
</comment>
<organism evidence="1 2">
    <name type="scientific">Litoribacillus peritrichatus</name>
    <dbReference type="NCBI Taxonomy" id="718191"/>
    <lineage>
        <taxon>Bacteria</taxon>
        <taxon>Pseudomonadati</taxon>
        <taxon>Pseudomonadota</taxon>
        <taxon>Gammaproteobacteria</taxon>
        <taxon>Oceanospirillales</taxon>
        <taxon>Oceanospirillaceae</taxon>
        <taxon>Litoribacillus</taxon>
    </lineage>
</organism>
<evidence type="ECO:0000313" key="1">
    <source>
        <dbReference type="EMBL" id="GAA3921836.1"/>
    </source>
</evidence>
<sequence>MLEFQKSIQIPIIIDQPESLRSALQQYQQHLAAETAFHKEQFDIEFVVQEDNSTRRLQFQDIEDDHWRELAYTAYQQGPESWTFSKDETIADDAEYYVSEALLFAIGLQHESVVGELVNTAEAIVAYARKYNDTSAMWTDDMRVFGAEALFLLCCHDCKYLTLLAQFFIPYWDDEHAGGYSDYLAHFVHKYGWTHDVINAYIWCDNRGIRYQMYGNEWESDTHYQPLGEFLKANPAEYTWFKQALTERLRTSPKMLYCESSDFDNADPVLDFYLTLLPEEGDPFDEEDLEKHRQQHFISASLEDEALDLQQQIKAQTDKPLVCYAEDNIYLKDRSESDRELGDELYKVNPLILALPLGGTLWRHIIDGSQPDVFNALVEFPVAELAKQHAPELYRDLSDQLLFGETNKDINHELGHFLSDLLREMLCDDEDAEELADIMPSQSYQQRCEQTLRMLDIFYRILGQDELDDYIRDQLVDRYELLSAGEYFARYSKVPEENYEQRLNIRLLNDVGHQFCDMDELLYQDNLEQARELINEHRTLANPTLWPKEDDEFTIGQYALMAFLLHDDVQNNHNDAYTETLAAQFDSPQPWQALFDYLRKNLDILGEGIFDKQGMNAAQVEQLADYFTAEQPQLTQPQVIELFQQYAHREEVVRGPLNMNQFNQQQIGYHFLSDHDENYQRCLLICFWLLKAPKDCVFKQQAKRLWQLMVALAPVRVTRLVSQAYSTNSYRVEFDDGADALEHYRLRMLGADIDRAYLQAFQVSQCRLNHYDGPEEYEEWLDKFAHIDSDDQSVFGPLKRRDAEALHHGLLYINESTKTEFYRRLLLKYPRFSELYQQELNTDLPQALLRSIQLSLNTMQCEDFNATLTDEFNTEFVELSDERLAQKPHQVSEQFRTLNNLAPLDIDWQSLWLLQDRGDHWGIIGGSEKPAKALNQIGGFVLLINSDINGEQLLQRCFELTDRDFRSQQLLDQIMSYLQGDANYQTTLTMCKQYLHGEYLKVQAPDYRLNGLDTLIWLLDDTRRDRLTKLLLNVNYRGFKLFERNLVNRLLDQKVQQDELSLLQRLEMDDDDDEYQEQATAQFLMWIQELGVCYEHILLYCVKHHRLKACQLWVVALTQTNELKKVAKFLRANNRVTLMEMLAEYPDARPYLANFAKDKSRAVRDVVTTHLKEVMS</sequence>
<dbReference type="Proteomes" id="UP001501565">
    <property type="component" value="Unassembled WGS sequence"/>
</dbReference>
<accession>A0ABP7MFK6</accession>
<keyword evidence="2" id="KW-1185">Reference proteome</keyword>
<dbReference type="EMBL" id="BAABBN010000004">
    <property type="protein sequence ID" value="GAA3921836.1"/>
    <property type="molecule type" value="Genomic_DNA"/>
</dbReference>
<gene>
    <name evidence="1" type="ORF">GCM10022277_17210</name>
</gene>